<gene>
    <name evidence="13" type="ORF">C7M84_015660</name>
</gene>
<dbReference type="GO" id="GO:0005737">
    <property type="term" value="C:cytoplasm"/>
    <property type="evidence" value="ECO:0007669"/>
    <property type="project" value="UniProtKB-SubCell"/>
</dbReference>
<evidence type="ECO:0000256" key="5">
    <source>
        <dbReference type="ARBA" id="ARBA00022603"/>
    </source>
</evidence>
<keyword evidence="4" id="KW-0963">Cytoplasm</keyword>
<dbReference type="GO" id="GO:0030488">
    <property type="term" value="P:tRNA methylation"/>
    <property type="evidence" value="ECO:0007669"/>
    <property type="project" value="UniProtKB-ARBA"/>
</dbReference>
<dbReference type="EMBL" id="QCYY01002959">
    <property type="protein sequence ID" value="ROT66320.1"/>
    <property type="molecule type" value="Genomic_DNA"/>
</dbReference>
<reference evidence="13 14" key="1">
    <citation type="submission" date="2018-04" db="EMBL/GenBank/DDBJ databases">
        <authorList>
            <person name="Zhang X."/>
            <person name="Yuan J."/>
            <person name="Li F."/>
            <person name="Xiang J."/>
        </authorList>
    </citation>
    <scope>NUCLEOTIDE SEQUENCE [LARGE SCALE GENOMIC DNA]</scope>
    <source>
        <tissue evidence="13">Muscle</tissue>
    </source>
</reference>
<dbReference type="InterPro" id="IPR026113">
    <property type="entry name" value="METTL2/6/8-like"/>
</dbReference>
<dbReference type="EC" id="2.1.1.-" evidence="12"/>
<keyword evidence="14" id="KW-1185">Reference proteome</keyword>
<evidence type="ECO:0000256" key="12">
    <source>
        <dbReference type="PIRNR" id="PIRNR037755"/>
    </source>
</evidence>
<evidence type="ECO:0000256" key="7">
    <source>
        <dbReference type="ARBA" id="ARBA00022694"/>
    </source>
</evidence>
<reference evidence="13 14" key="2">
    <citation type="submission" date="2019-01" db="EMBL/GenBank/DDBJ databases">
        <title>The decoding of complex shrimp genome reveals the adaptation for benthos swimmer, frequently molting mechanism and breeding impact on genome.</title>
        <authorList>
            <person name="Sun Y."/>
            <person name="Gao Y."/>
            <person name="Yu Y."/>
        </authorList>
    </citation>
    <scope>NUCLEOTIDE SEQUENCE [LARGE SCALE GENOMIC DNA]</scope>
    <source>
        <tissue evidence="13">Muscle</tissue>
    </source>
</reference>
<evidence type="ECO:0000313" key="14">
    <source>
        <dbReference type="Proteomes" id="UP000283509"/>
    </source>
</evidence>
<dbReference type="STRING" id="6689.A0A423SQ10"/>
<dbReference type="GO" id="GO:0052735">
    <property type="term" value="F:tRNA (cytidine-3-)-methyltransferase activity"/>
    <property type="evidence" value="ECO:0007669"/>
    <property type="project" value="UniProtKB-ARBA"/>
</dbReference>
<evidence type="ECO:0000256" key="2">
    <source>
        <dbReference type="ARBA" id="ARBA00004496"/>
    </source>
</evidence>
<dbReference type="OrthoDB" id="417697at2759"/>
<evidence type="ECO:0000256" key="1">
    <source>
        <dbReference type="ARBA" id="ARBA00004123"/>
    </source>
</evidence>
<dbReference type="AlphaFoldDB" id="A0A423SQ10"/>
<evidence type="ECO:0000256" key="9">
    <source>
        <dbReference type="ARBA" id="ARBA00050646"/>
    </source>
</evidence>
<evidence type="ECO:0000256" key="6">
    <source>
        <dbReference type="ARBA" id="ARBA00022679"/>
    </source>
</evidence>
<comment type="similarity">
    <text evidence="3 12">Belongs to the methyltransferase superfamily. METL family.</text>
</comment>
<evidence type="ECO:0000313" key="13">
    <source>
        <dbReference type="EMBL" id="ROT66320.1"/>
    </source>
</evidence>
<evidence type="ECO:0000256" key="10">
    <source>
        <dbReference type="ARBA" id="ARBA00058280"/>
    </source>
</evidence>
<keyword evidence="7" id="KW-0819">tRNA processing</keyword>
<comment type="caution">
    <text evidence="13">The sequence shown here is derived from an EMBL/GenBank/DDBJ whole genome shotgun (WGS) entry which is preliminary data.</text>
</comment>
<keyword evidence="5 12" id="KW-0489">Methyltransferase</keyword>
<comment type="function">
    <text evidence="10">S-adenosyl-L-methionine-dependent methyltransferase that mediates N(3)-methylcytidine modification of residue 32 of the tRNA anticodon loop of tRNA(Ser), including tRNA(Ser)(UGA) and tRNA(Ser)(GCU). Interaction with SARS1/SerRS is required for N(3)-methylcytidine methylation.</text>
</comment>
<dbReference type="Proteomes" id="UP000283509">
    <property type="component" value="Unassembled WGS sequence"/>
</dbReference>
<keyword evidence="6 12" id="KW-0808">Transferase</keyword>
<keyword evidence="8" id="KW-0539">Nucleus</keyword>
<evidence type="ECO:0000256" key="4">
    <source>
        <dbReference type="ARBA" id="ARBA00022490"/>
    </source>
</evidence>
<dbReference type="InterPro" id="IPR029063">
    <property type="entry name" value="SAM-dependent_MTases_sf"/>
</dbReference>
<dbReference type="CDD" id="cd02440">
    <property type="entry name" value="AdoMet_MTases"/>
    <property type="match status" value="1"/>
</dbReference>
<comment type="catalytic activity">
    <reaction evidence="9">
        <text>cytidine(32) in tRNA(Ser) + S-adenosyl-L-methionine = N(3)-methylcytidine(32) in tRNA(Ser) + S-adenosyl-L-homocysteine + H(+)</text>
        <dbReference type="Rhea" id="RHEA:50956"/>
        <dbReference type="Rhea" id="RHEA-COMP:12849"/>
        <dbReference type="Rhea" id="RHEA-COMP:12851"/>
        <dbReference type="ChEBI" id="CHEBI:15378"/>
        <dbReference type="ChEBI" id="CHEBI:57856"/>
        <dbReference type="ChEBI" id="CHEBI:59789"/>
        <dbReference type="ChEBI" id="CHEBI:74894"/>
        <dbReference type="ChEBI" id="CHEBI:82748"/>
    </reaction>
    <physiologicalReaction direction="left-to-right" evidence="9">
        <dbReference type="Rhea" id="RHEA:50957"/>
    </physiologicalReaction>
</comment>
<evidence type="ECO:0000256" key="3">
    <source>
        <dbReference type="ARBA" id="ARBA00009725"/>
    </source>
</evidence>
<dbReference type="Gene3D" id="3.40.50.150">
    <property type="entry name" value="Vaccinia Virus protein VP39"/>
    <property type="match status" value="1"/>
</dbReference>
<proteinExistence type="inferred from homology"/>
<dbReference type="PIRSF" id="PIRSF037755">
    <property type="entry name" value="Mettl2_prd"/>
    <property type="match status" value="1"/>
</dbReference>
<protein>
    <recommendedName>
        <fullName evidence="12">tRNA N(3)-methylcytidine methyltransferase</fullName>
        <ecNumber evidence="12">2.1.1.-</ecNumber>
    </recommendedName>
</protein>
<comment type="subcellular location">
    <subcellularLocation>
        <location evidence="2">Cytoplasm</location>
    </subcellularLocation>
    <subcellularLocation>
        <location evidence="1">Nucleus</location>
    </subcellularLocation>
</comment>
<dbReference type="PANTHER" id="PTHR22809">
    <property type="entry name" value="METHYLTRANSFERASE-RELATED"/>
    <property type="match status" value="1"/>
</dbReference>
<comment type="subunit">
    <text evidence="11">Monomer. Interacts with SARS1/SerRS; interaction is mediated via tRNA(Ser) and is required for N(3)-methylcytidine methylation.</text>
</comment>
<dbReference type="SUPFAM" id="SSF53335">
    <property type="entry name" value="S-adenosyl-L-methionine-dependent methyltransferases"/>
    <property type="match status" value="1"/>
</dbReference>
<evidence type="ECO:0000256" key="11">
    <source>
        <dbReference type="ARBA" id="ARBA00065134"/>
    </source>
</evidence>
<sequence length="271" mass="31209">MACPESGALGHHLRSLTPEEQQKLKQQESRGLLSEFLQKKLEQEAAKNWDKFYKRNETRFFKDRHWTTREFQDLIGDGAVKRTLLEVGCGVGNFFYPLLEDGLNLFVYACDFSPRAIEFVQSHPMYDETKVCAFHCDITEDELLEKTNHTVDIVSLIFVLSALHPDKFQAAISNLYRCLRPGGMVLVRDYGLYDMAMLRFGPGSKLGERLYVRQDGTRAYYFTEEELSQLFEGAGFVTANNSYVTRQTVNKKEGIDAQRIFIQAKFVKPEE</sequence>
<dbReference type="PANTHER" id="PTHR22809:SF5">
    <property type="entry name" value="TRNA N(3)-METHYLCYTIDINE METHYLTRANSFERASE METTL6"/>
    <property type="match status" value="1"/>
</dbReference>
<name>A0A423SQ10_PENVA</name>
<dbReference type="FunFam" id="3.40.50.150:FF:000279">
    <property type="entry name" value="Methyltransferase-like protein"/>
    <property type="match status" value="1"/>
</dbReference>
<dbReference type="GO" id="GO:0005634">
    <property type="term" value="C:nucleus"/>
    <property type="evidence" value="ECO:0007669"/>
    <property type="project" value="UniProtKB-SubCell"/>
</dbReference>
<accession>A0A423SQ10</accession>
<evidence type="ECO:0000256" key="8">
    <source>
        <dbReference type="ARBA" id="ARBA00023242"/>
    </source>
</evidence>
<organism evidence="13 14">
    <name type="scientific">Penaeus vannamei</name>
    <name type="common">Whiteleg shrimp</name>
    <name type="synonym">Litopenaeus vannamei</name>
    <dbReference type="NCBI Taxonomy" id="6689"/>
    <lineage>
        <taxon>Eukaryota</taxon>
        <taxon>Metazoa</taxon>
        <taxon>Ecdysozoa</taxon>
        <taxon>Arthropoda</taxon>
        <taxon>Crustacea</taxon>
        <taxon>Multicrustacea</taxon>
        <taxon>Malacostraca</taxon>
        <taxon>Eumalacostraca</taxon>
        <taxon>Eucarida</taxon>
        <taxon>Decapoda</taxon>
        <taxon>Dendrobranchiata</taxon>
        <taxon>Penaeoidea</taxon>
        <taxon>Penaeidae</taxon>
        <taxon>Penaeus</taxon>
    </lineage>
</organism>
<dbReference type="Pfam" id="PF13489">
    <property type="entry name" value="Methyltransf_23"/>
    <property type="match status" value="1"/>
</dbReference>